<keyword evidence="2 6" id="KW-0378">Hydrolase</keyword>
<dbReference type="SUPFAM" id="SSF53187">
    <property type="entry name" value="Zn-dependent exopeptidases"/>
    <property type="match status" value="1"/>
</dbReference>
<name>A0A1I2URS2_9BACT</name>
<evidence type="ECO:0000313" key="6">
    <source>
        <dbReference type="EMBL" id="SFG79824.1"/>
    </source>
</evidence>
<keyword evidence="4" id="KW-0732">Signal</keyword>
<accession>A0A1I2URS2</accession>
<dbReference type="NCBIfam" id="NF006771">
    <property type="entry name" value="PRK09290.1-5"/>
    <property type="match status" value="1"/>
</dbReference>
<sequence>MKKALLYTLSIYFISATVSLAQEILVNSDRLHQHLMHLSNYGKNDAQGSDRVAFSTHDMAAREYVQGLMREAGLEVKVDFAGNIIGKRTGRNPDLKPIAFGSHIDEVPNGGHYDGPVGSLSAIEVIQTLQEQNIETQHPLEVIIFANEEGGVIGSRAMVGQLNEEALKVVSNAGVSQAEGISQLGGNPDKIPEMARKQGDLAAFLELHIEQGANLYNEEIDIGVVEGIVAIEWWEFTFKGKANHAGTTPMNLRKDPMLPAAKFILEVNETIRAEEGRQVGTVGKIEASPGAGNVIPGEVKLSLEIRDLSSEKIWSLYESLESQAEEFAEEFGVEVSVKHIEVASKPAIANESIRQIIKESAEELGLTTMSLPSGAGHDAQEMARIAPMGMIFIPSKDGISHAPDEYSSKEEIANGANVLLKTILTLDKKLN</sequence>
<gene>
    <name evidence="6" type="ORF">SAMN04487988_10898</name>
</gene>
<dbReference type="AlphaFoldDB" id="A0A1I2URS2"/>
<feature type="binding site" evidence="3">
    <location>
        <position position="114"/>
    </location>
    <ligand>
        <name>Zn(2+)</name>
        <dbReference type="ChEBI" id="CHEBI:29105"/>
        <label>2</label>
    </ligand>
</feature>
<dbReference type="Gene3D" id="3.40.630.10">
    <property type="entry name" value="Zn peptidases"/>
    <property type="match status" value="1"/>
</dbReference>
<dbReference type="SUPFAM" id="SSF55031">
    <property type="entry name" value="Bacterial exopeptidase dimerisation domain"/>
    <property type="match status" value="1"/>
</dbReference>
<dbReference type="Pfam" id="PF07687">
    <property type="entry name" value="M20_dimer"/>
    <property type="match status" value="1"/>
</dbReference>
<dbReference type="GO" id="GO:0046872">
    <property type="term" value="F:metal ion binding"/>
    <property type="evidence" value="ECO:0007669"/>
    <property type="project" value="UniProtKB-KW"/>
</dbReference>
<evidence type="ECO:0000256" key="3">
    <source>
        <dbReference type="PIRSR" id="PIRSR001235-1"/>
    </source>
</evidence>
<keyword evidence="3" id="KW-0862">Zinc</keyword>
<dbReference type="NCBIfam" id="TIGR01879">
    <property type="entry name" value="hydantase"/>
    <property type="match status" value="1"/>
</dbReference>
<comment type="similarity">
    <text evidence="1">Belongs to the peptidase M20 family.</text>
</comment>
<dbReference type="Gene3D" id="3.30.70.360">
    <property type="match status" value="1"/>
</dbReference>
<dbReference type="GO" id="GO:0016813">
    <property type="term" value="F:hydrolase activity, acting on carbon-nitrogen (but not peptide) bonds, in linear amidines"/>
    <property type="evidence" value="ECO:0007669"/>
    <property type="project" value="InterPro"/>
</dbReference>
<protein>
    <submittedName>
        <fullName evidence="6">N-carbamoyl-L-amino-acid hydrolase</fullName>
    </submittedName>
</protein>
<keyword evidence="7" id="KW-1185">Reference proteome</keyword>
<evidence type="ECO:0000313" key="7">
    <source>
        <dbReference type="Proteomes" id="UP000199642"/>
    </source>
</evidence>
<comment type="cofactor">
    <cofactor evidence="3">
        <name>Zn(2+)</name>
        <dbReference type="ChEBI" id="CHEBI:29105"/>
    </cofactor>
    <text evidence="3">Binds 2 Zn(2+) ions per subunit.</text>
</comment>
<feature type="domain" description="Peptidase M20 dimerisation" evidence="5">
    <location>
        <begin position="233"/>
        <end position="329"/>
    </location>
</feature>
<feature type="binding site" evidence="3">
    <location>
        <position position="149"/>
    </location>
    <ligand>
        <name>Zn(2+)</name>
        <dbReference type="ChEBI" id="CHEBI:29105"/>
        <label>2</label>
    </ligand>
</feature>
<dbReference type="PANTHER" id="PTHR32494:SF5">
    <property type="entry name" value="ALLANTOATE AMIDOHYDROLASE"/>
    <property type="match status" value="1"/>
</dbReference>
<dbReference type="Pfam" id="PF01546">
    <property type="entry name" value="Peptidase_M20"/>
    <property type="match status" value="1"/>
</dbReference>
<dbReference type="InterPro" id="IPR036264">
    <property type="entry name" value="Bact_exopeptidase_dim_dom"/>
</dbReference>
<dbReference type="PANTHER" id="PTHR32494">
    <property type="entry name" value="ALLANTOATE DEIMINASE-RELATED"/>
    <property type="match status" value="1"/>
</dbReference>
<dbReference type="InterPro" id="IPR002933">
    <property type="entry name" value="Peptidase_M20"/>
</dbReference>
<dbReference type="PIRSF" id="PIRSF001235">
    <property type="entry name" value="Amidase_carbamoylase"/>
    <property type="match status" value="1"/>
</dbReference>
<dbReference type="CDD" id="cd03884">
    <property type="entry name" value="M20_bAS"/>
    <property type="match status" value="1"/>
</dbReference>
<feature type="binding site" evidence="3">
    <location>
        <position position="103"/>
    </location>
    <ligand>
        <name>Zn(2+)</name>
        <dbReference type="ChEBI" id="CHEBI:29105"/>
        <label>1</label>
    </ligand>
</feature>
<dbReference type="InterPro" id="IPR010158">
    <property type="entry name" value="Amidase_Cbmase"/>
</dbReference>
<evidence type="ECO:0000259" key="5">
    <source>
        <dbReference type="Pfam" id="PF07687"/>
    </source>
</evidence>
<keyword evidence="3" id="KW-0479">Metal-binding</keyword>
<evidence type="ECO:0000256" key="1">
    <source>
        <dbReference type="ARBA" id="ARBA00006153"/>
    </source>
</evidence>
<dbReference type="Proteomes" id="UP000199642">
    <property type="component" value="Unassembled WGS sequence"/>
</dbReference>
<feature type="binding site" evidence="3">
    <location>
        <position position="114"/>
    </location>
    <ligand>
        <name>Zn(2+)</name>
        <dbReference type="ChEBI" id="CHEBI:29105"/>
        <label>1</label>
    </ligand>
</feature>
<feature type="chain" id="PRO_5011526792" evidence="4">
    <location>
        <begin position="22"/>
        <end position="431"/>
    </location>
</feature>
<proteinExistence type="inferred from homology"/>
<feature type="binding site" evidence="3">
    <location>
        <position position="401"/>
    </location>
    <ligand>
        <name>Zn(2+)</name>
        <dbReference type="ChEBI" id="CHEBI:29105"/>
        <label>2</label>
    </ligand>
</feature>
<dbReference type="InterPro" id="IPR011650">
    <property type="entry name" value="Peptidase_M20_dimer"/>
</dbReference>
<dbReference type="RefSeq" id="WP_092791991.1">
    <property type="nucleotide sequence ID" value="NZ_FOPC01000008.1"/>
</dbReference>
<organism evidence="6 7">
    <name type="scientific">Algoriphagus hitonicola</name>
    <dbReference type="NCBI Taxonomy" id="435880"/>
    <lineage>
        <taxon>Bacteria</taxon>
        <taxon>Pseudomonadati</taxon>
        <taxon>Bacteroidota</taxon>
        <taxon>Cytophagia</taxon>
        <taxon>Cytophagales</taxon>
        <taxon>Cyclobacteriaceae</taxon>
        <taxon>Algoriphagus</taxon>
    </lineage>
</organism>
<dbReference type="OrthoDB" id="9769665at2"/>
<dbReference type="EMBL" id="FOPC01000008">
    <property type="protein sequence ID" value="SFG79824.1"/>
    <property type="molecule type" value="Genomic_DNA"/>
</dbReference>
<feature type="binding site" evidence="3">
    <location>
        <position position="208"/>
    </location>
    <ligand>
        <name>Zn(2+)</name>
        <dbReference type="ChEBI" id="CHEBI:29105"/>
        <label>1</label>
    </ligand>
</feature>
<evidence type="ECO:0000256" key="4">
    <source>
        <dbReference type="SAM" id="SignalP"/>
    </source>
</evidence>
<evidence type="ECO:0000256" key="2">
    <source>
        <dbReference type="ARBA" id="ARBA00022801"/>
    </source>
</evidence>
<feature type="signal peptide" evidence="4">
    <location>
        <begin position="1"/>
        <end position="21"/>
    </location>
</feature>
<reference evidence="7" key="1">
    <citation type="submission" date="2016-10" db="EMBL/GenBank/DDBJ databases">
        <authorList>
            <person name="Varghese N."/>
            <person name="Submissions S."/>
        </authorList>
    </citation>
    <scope>NUCLEOTIDE SEQUENCE [LARGE SCALE GENOMIC DNA]</scope>
    <source>
        <strain evidence="7">DSM 19315</strain>
    </source>
</reference>
<dbReference type="STRING" id="435880.SAMN04487988_10898"/>